<evidence type="ECO:0000313" key="2">
    <source>
        <dbReference type="EMBL" id="CAI9298309.1"/>
    </source>
</evidence>
<dbReference type="AlphaFoldDB" id="A0AA35ZU29"/>
<evidence type="ECO:0000313" key="3">
    <source>
        <dbReference type="Proteomes" id="UP001177003"/>
    </source>
</evidence>
<gene>
    <name evidence="2" type="ORF">LSALG_LOCUS37081</name>
</gene>
<accession>A0AA35ZU29</accession>
<feature type="region of interest" description="Disordered" evidence="1">
    <location>
        <begin position="1"/>
        <end position="76"/>
    </location>
</feature>
<dbReference type="Proteomes" id="UP001177003">
    <property type="component" value="Chromosome 8"/>
</dbReference>
<proteinExistence type="predicted"/>
<dbReference type="EMBL" id="OX465084">
    <property type="protein sequence ID" value="CAI9298309.1"/>
    <property type="molecule type" value="Genomic_DNA"/>
</dbReference>
<evidence type="ECO:0000256" key="1">
    <source>
        <dbReference type="SAM" id="MobiDB-lite"/>
    </source>
</evidence>
<name>A0AA35ZU29_LACSI</name>
<sequence length="312" mass="34351">MQATIDVADKQNNGGKGSKKGEKKTAAKEAHKRKTPTPFASEESDSETDFDIRIKENQPVPNQEEVPIRNQDETTNPEVNNLSVTQFLHQKLLQPLSLFPPVSSSQPISISISSPILTESTTTSISSTNPEVTVNISDMGANTSVLTTHVSLPISPIRQDDPEMIFGDDDDDDLGGFTYRPFQIRTESEDEATVTKGQLKSLHEKIDQLLLASKASSSEAYSKETVESLFECITKEHAENVAKVNKAVSDSADVCKSTTEKVDKLISETTTFMENYRTTYNNNTASTNEALQNLGAMFKTEKKNMEKIHTGL</sequence>
<protein>
    <submittedName>
        <fullName evidence="2">Uncharacterized protein</fullName>
    </submittedName>
</protein>
<organism evidence="2 3">
    <name type="scientific">Lactuca saligna</name>
    <name type="common">Willowleaf lettuce</name>
    <dbReference type="NCBI Taxonomy" id="75948"/>
    <lineage>
        <taxon>Eukaryota</taxon>
        <taxon>Viridiplantae</taxon>
        <taxon>Streptophyta</taxon>
        <taxon>Embryophyta</taxon>
        <taxon>Tracheophyta</taxon>
        <taxon>Spermatophyta</taxon>
        <taxon>Magnoliopsida</taxon>
        <taxon>eudicotyledons</taxon>
        <taxon>Gunneridae</taxon>
        <taxon>Pentapetalae</taxon>
        <taxon>asterids</taxon>
        <taxon>campanulids</taxon>
        <taxon>Asterales</taxon>
        <taxon>Asteraceae</taxon>
        <taxon>Cichorioideae</taxon>
        <taxon>Cichorieae</taxon>
        <taxon>Lactucinae</taxon>
        <taxon>Lactuca</taxon>
    </lineage>
</organism>
<reference evidence="2" key="1">
    <citation type="submission" date="2023-04" db="EMBL/GenBank/DDBJ databases">
        <authorList>
            <person name="Vijverberg K."/>
            <person name="Xiong W."/>
            <person name="Schranz E."/>
        </authorList>
    </citation>
    <scope>NUCLEOTIDE SEQUENCE</scope>
</reference>
<feature type="compositionally biased region" description="Basic and acidic residues" evidence="1">
    <location>
        <begin position="19"/>
        <end position="29"/>
    </location>
</feature>
<keyword evidence="3" id="KW-1185">Reference proteome</keyword>